<name>A0A8X6K0P5_9ARAC</name>
<organism evidence="1 2">
    <name type="scientific">Trichonephila inaurata madagascariensis</name>
    <dbReference type="NCBI Taxonomy" id="2747483"/>
    <lineage>
        <taxon>Eukaryota</taxon>
        <taxon>Metazoa</taxon>
        <taxon>Ecdysozoa</taxon>
        <taxon>Arthropoda</taxon>
        <taxon>Chelicerata</taxon>
        <taxon>Arachnida</taxon>
        <taxon>Araneae</taxon>
        <taxon>Araneomorphae</taxon>
        <taxon>Entelegynae</taxon>
        <taxon>Araneoidea</taxon>
        <taxon>Nephilidae</taxon>
        <taxon>Trichonephila</taxon>
        <taxon>Trichonephila inaurata</taxon>
    </lineage>
</organism>
<dbReference type="AlphaFoldDB" id="A0A8X6K0P5"/>
<gene>
    <name evidence="1" type="primary">X975_21272</name>
    <name evidence="1" type="ORF">TNIN_3651</name>
</gene>
<comment type="caution">
    <text evidence="1">The sequence shown here is derived from an EMBL/GenBank/DDBJ whole genome shotgun (WGS) entry which is preliminary data.</text>
</comment>
<dbReference type="Proteomes" id="UP000886998">
    <property type="component" value="Unassembled WGS sequence"/>
</dbReference>
<evidence type="ECO:0000313" key="1">
    <source>
        <dbReference type="EMBL" id="GFS52305.1"/>
    </source>
</evidence>
<keyword evidence="2" id="KW-1185">Reference proteome</keyword>
<dbReference type="EMBL" id="BMAV01026669">
    <property type="protein sequence ID" value="GFS52305.1"/>
    <property type="molecule type" value="Genomic_DNA"/>
</dbReference>
<protein>
    <submittedName>
        <fullName evidence="1">Transposable element Tcb1 transposase</fullName>
    </submittedName>
</protein>
<sequence>MDAAGVRDGQWHRETTVHIILNNELLLRKIAAPWIPHAQTEVQRWLRYATCSKHFARWQQNSDQFLSRIIAIDEFWARGYVPELKRQSAEW</sequence>
<proteinExistence type="predicted"/>
<reference evidence="1" key="1">
    <citation type="submission" date="2020-08" db="EMBL/GenBank/DDBJ databases">
        <title>Multicomponent nature underlies the extraordinary mechanical properties of spider dragline silk.</title>
        <authorList>
            <person name="Kono N."/>
            <person name="Nakamura H."/>
            <person name="Mori M."/>
            <person name="Yoshida Y."/>
            <person name="Ohtoshi R."/>
            <person name="Malay A.D."/>
            <person name="Moran D.A.P."/>
            <person name="Tomita M."/>
            <person name="Numata K."/>
            <person name="Arakawa K."/>
        </authorList>
    </citation>
    <scope>NUCLEOTIDE SEQUENCE</scope>
</reference>
<evidence type="ECO:0000313" key="2">
    <source>
        <dbReference type="Proteomes" id="UP000886998"/>
    </source>
</evidence>
<accession>A0A8X6K0P5</accession>
<dbReference type="OrthoDB" id="6434254at2759"/>